<protein>
    <submittedName>
        <fullName evidence="1">(rape) hypothetical protein</fullName>
    </submittedName>
</protein>
<name>A0A816L1G1_BRANA</name>
<sequence>MAFNRDLKLKKPIIEDYSYSLEEAFNKGKNETRDRYRAMLFMYQNQLEAITAKHDEEREVYRVQGKLELLKELFKKDARRKEKNKLKTELVLAKEKMDGSMLRMRIGTNDKENTPMGNITQNSSITNVSPLPNRLTHQARAARKEILNNKRTIGLTTSNRGTIDYQETISRSTLRKRKTIGTPPSVN</sequence>
<dbReference type="Proteomes" id="UP001295469">
    <property type="component" value="Chromosome C05"/>
</dbReference>
<feature type="non-terminal residue" evidence="1">
    <location>
        <position position="1"/>
    </location>
</feature>
<evidence type="ECO:0000313" key="1">
    <source>
        <dbReference type="EMBL" id="CAF1934796.1"/>
    </source>
</evidence>
<reference evidence="1" key="1">
    <citation type="submission" date="2021-01" db="EMBL/GenBank/DDBJ databases">
        <authorList>
            <consortium name="Genoscope - CEA"/>
            <person name="William W."/>
        </authorList>
    </citation>
    <scope>NUCLEOTIDE SEQUENCE</scope>
</reference>
<proteinExistence type="predicted"/>
<organism evidence="1">
    <name type="scientific">Brassica napus</name>
    <name type="common">Rape</name>
    <dbReference type="NCBI Taxonomy" id="3708"/>
    <lineage>
        <taxon>Eukaryota</taxon>
        <taxon>Viridiplantae</taxon>
        <taxon>Streptophyta</taxon>
        <taxon>Embryophyta</taxon>
        <taxon>Tracheophyta</taxon>
        <taxon>Spermatophyta</taxon>
        <taxon>Magnoliopsida</taxon>
        <taxon>eudicotyledons</taxon>
        <taxon>Gunneridae</taxon>
        <taxon>Pentapetalae</taxon>
        <taxon>rosids</taxon>
        <taxon>malvids</taxon>
        <taxon>Brassicales</taxon>
        <taxon>Brassicaceae</taxon>
        <taxon>Brassiceae</taxon>
        <taxon>Brassica</taxon>
    </lineage>
</organism>
<accession>A0A816L1G1</accession>
<dbReference type="EMBL" id="HG994369">
    <property type="protein sequence ID" value="CAF1934796.1"/>
    <property type="molecule type" value="Genomic_DNA"/>
</dbReference>
<gene>
    <name evidence="1" type="ORF">DARMORV10_C05P53350.1</name>
</gene>
<dbReference type="AlphaFoldDB" id="A0A816L1G1"/>